<dbReference type="eggNOG" id="COG2141">
    <property type="taxonomic scope" value="Bacteria"/>
</dbReference>
<keyword evidence="3" id="KW-1185">Reference proteome</keyword>
<proteinExistence type="predicted"/>
<dbReference type="InterPro" id="IPR036661">
    <property type="entry name" value="Luciferase-like_sf"/>
</dbReference>
<dbReference type="GO" id="GO:0016705">
    <property type="term" value="F:oxidoreductase activity, acting on paired donors, with incorporation or reduction of molecular oxygen"/>
    <property type="evidence" value="ECO:0007669"/>
    <property type="project" value="InterPro"/>
</dbReference>
<feature type="domain" description="Luciferase-like" evidence="1">
    <location>
        <begin position="11"/>
        <end position="98"/>
    </location>
</feature>
<dbReference type="EMBL" id="BAHC01000186">
    <property type="protein sequence ID" value="GAB92678.1"/>
    <property type="molecule type" value="Genomic_DNA"/>
</dbReference>
<accession>K6V8Y0</accession>
<gene>
    <name evidence="2" type="ORF">GORHZ_186_00490</name>
</gene>
<comment type="caution">
    <text evidence="2">The sequence shown here is derived from an EMBL/GenBank/DDBJ whole genome shotgun (WGS) entry which is preliminary data.</text>
</comment>
<organism evidence="2 3">
    <name type="scientific">Gordonia rhizosphera NBRC 16068</name>
    <dbReference type="NCBI Taxonomy" id="1108045"/>
    <lineage>
        <taxon>Bacteria</taxon>
        <taxon>Bacillati</taxon>
        <taxon>Actinomycetota</taxon>
        <taxon>Actinomycetes</taxon>
        <taxon>Mycobacteriales</taxon>
        <taxon>Gordoniaceae</taxon>
        <taxon>Gordonia</taxon>
    </lineage>
</organism>
<dbReference type="AlphaFoldDB" id="K6V8Y0"/>
<name>K6V8Y0_9ACTN</name>
<dbReference type="Pfam" id="PF00296">
    <property type="entry name" value="Bac_luciferase"/>
    <property type="match status" value="1"/>
</dbReference>
<dbReference type="SUPFAM" id="SSF51679">
    <property type="entry name" value="Bacterial luciferase-like"/>
    <property type="match status" value="1"/>
</dbReference>
<dbReference type="STRING" id="1108045.GORHZ_186_00490"/>
<evidence type="ECO:0000313" key="2">
    <source>
        <dbReference type="EMBL" id="GAB92678.1"/>
    </source>
</evidence>
<dbReference type="InterPro" id="IPR011251">
    <property type="entry name" value="Luciferase-like_dom"/>
</dbReference>
<dbReference type="Gene3D" id="3.20.20.30">
    <property type="entry name" value="Luciferase-like domain"/>
    <property type="match status" value="1"/>
</dbReference>
<evidence type="ECO:0000259" key="1">
    <source>
        <dbReference type="Pfam" id="PF00296"/>
    </source>
</evidence>
<sequence>MKFYVSTGFLDTREIVEIAKAADELGYEGLGIPDHVVNLDELDTPYPYSDDGQRGWEPFTHWPDPWVLMGHLASVTTRLRFVTTVYVAALRDPYSAANPSAPRPTCRTGGSNWASGWVGVVRSSN</sequence>
<protein>
    <submittedName>
        <fullName evidence="2">Putative oxidoreductase</fullName>
    </submittedName>
</protein>
<reference evidence="2 3" key="1">
    <citation type="submission" date="2012-08" db="EMBL/GenBank/DDBJ databases">
        <title>Whole genome shotgun sequence of Gordonia rhizosphera NBRC 16068.</title>
        <authorList>
            <person name="Takarada H."/>
            <person name="Isaki S."/>
            <person name="Hosoyama A."/>
            <person name="Tsuchikane K."/>
            <person name="Katsumata H."/>
            <person name="Baba S."/>
            <person name="Ohji S."/>
            <person name="Yamazaki S."/>
            <person name="Fujita N."/>
        </authorList>
    </citation>
    <scope>NUCLEOTIDE SEQUENCE [LARGE SCALE GENOMIC DNA]</scope>
    <source>
        <strain evidence="2 3">NBRC 16068</strain>
    </source>
</reference>
<dbReference type="Proteomes" id="UP000008363">
    <property type="component" value="Unassembled WGS sequence"/>
</dbReference>
<evidence type="ECO:0000313" key="3">
    <source>
        <dbReference type="Proteomes" id="UP000008363"/>
    </source>
</evidence>